<comment type="caution">
    <text evidence="8">The sequence shown here is derived from an EMBL/GenBank/DDBJ whole genome shotgun (WGS) entry which is preliminary data.</text>
</comment>
<dbReference type="SUPFAM" id="SSF50494">
    <property type="entry name" value="Trypsin-like serine proteases"/>
    <property type="match status" value="1"/>
</dbReference>
<feature type="region of interest" description="Disordered" evidence="5">
    <location>
        <begin position="73"/>
        <end position="100"/>
    </location>
</feature>
<evidence type="ECO:0000313" key="8">
    <source>
        <dbReference type="EMBL" id="MEQ2465983.1"/>
    </source>
</evidence>
<evidence type="ECO:0000256" key="5">
    <source>
        <dbReference type="SAM" id="MobiDB-lite"/>
    </source>
</evidence>
<keyword evidence="9" id="KW-1185">Reference proteome</keyword>
<dbReference type="Gene3D" id="2.30.42.10">
    <property type="match status" value="1"/>
</dbReference>
<evidence type="ECO:0000259" key="7">
    <source>
        <dbReference type="PROSITE" id="PS50106"/>
    </source>
</evidence>
<organism evidence="8 9">
    <name type="scientific">Niallia hominis</name>
    <dbReference type="NCBI Taxonomy" id="3133173"/>
    <lineage>
        <taxon>Bacteria</taxon>
        <taxon>Bacillati</taxon>
        <taxon>Bacillota</taxon>
        <taxon>Bacilli</taxon>
        <taxon>Bacillales</taxon>
        <taxon>Bacillaceae</taxon>
        <taxon>Niallia</taxon>
    </lineage>
</organism>
<dbReference type="InterPro" id="IPR043504">
    <property type="entry name" value="Peptidase_S1_PA_chymotrypsin"/>
</dbReference>
<reference evidence="8 9" key="1">
    <citation type="submission" date="2024-03" db="EMBL/GenBank/DDBJ databases">
        <title>Human intestinal bacterial collection.</title>
        <authorList>
            <person name="Pauvert C."/>
            <person name="Hitch T.C.A."/>
            <person name="Clavel T."/>
        </authorList>
    </citation>
    <scope>NUCLEOTIDE SEQUENCE [LARGE SCALE GENOMIC DNA]</scope>
    <source>
        <strain evidence="8 9">CLA-SR-H024</strain>
    </source>
</reference>
<dbReference type="Pfam" id="PF13365">
    <property type="entry name" value="Trypsin_2"/>
    <property type="match status" value="1"/>
</dbReference>
<comment type="similarity">
    <text evidence="1">Belongs to the peptidase S1C family.</text>
</comment>
<accession>A0ABV1F095</accession>
<dbReference type="PANTHER" id="PTHR43343">
    <property type="entry name" value="PEPTIDASE S12"/>
    <property type="match status" value="1"/>
</dbReference>
<dbReference type="InterPro" id="IPR036034">
    <property type="entry name" value="PDZ_sf"/>
</dbReference>
<evidence type="ECO:0000313" key="9">
    <source>
        <dbReference type="Proteomes" id="UP001465426"/>
    </source>
</evidence>
<dbReference type="SMART" id="SM00228">
    <property type="entry name" value="PDZ"/>
    <property type="match status" value="1"/>
</dbReference>
<dbReference type="InterPro" id="IPR051201">
    <property type="entry name" value="Chloro_Bact_Ser_Proteases"/>
</dbReference>
<evidence type="ECO:0000256" key="1">
    <source>
        <dbReference type="ARBA" id="ARBA00010541"/>
    </source>
</evidence>
<dbReference type="SUPFAM" id="SSF50156">
    <property type="entry name" value="PDZ domain-like"/>
    <property type="match status" value="1"/>
</dbReference>
<dbReference type="RefSeq" id="WP_349204671.1">
    <property type="nucleotide sequence ID" value="NZ_JBBMFN010000019.1"/>
</dbReference>
<keyword evidence="2" id="KW-0645">Protease</keyword>
<evidence type="ECO:0000256" key="2">
    <source>
        <dbReference type="ARBA" id="ARBA00022670"/>
    </source>
</evidence>
<dbReference type="InterPro" id="IPR009003">
    <property type="entry name" value="Peptidase_S1_PA"/>
</dbReference>
<protein>
    <submittedName>
        <fullName evidence="8">Trypsin-like peptidase domain-containing protein</fullName>
    </submittedName>
</protein>
<keyword evidence="6" id="KW-0812">Transmembrane</keyword>
<keyword evidence="6" id="KW-1133">Transmembrane helix</keyword>
<dbReference type="Gene3D" id="2.40.10.10">
    <property type="entry name" value="Trypsin-like serine proteases"/>
    <property type="match status" value="2"/>
</dbReference>
<gene>
    <name evidence="8" type="ORF">WMO63_09930</name>
</gene>
<dbReference type="PANTHER" id="PTHR43343:SF3">
    <property type="entry name" value="PROTEASE DO-LIKE 8, CHLOROPLASTIC"/>
    <property type="match status" value="1"/>
</dbReference>
<dbReference type="PRINTS" id="PR00834">
    <property type="entry name" value="PROTEASES2C"/>
</dbReference>
<evidence type="ECO:0000256" key="3">
    <source>
        <dbReference type="ARBA" id="ARBA00022801"/>
    </source>
</evidence>
<evidence type="ECO:0000256" key="6">
    <source>
        <dbReference type="SAM" id="Phobius"/>
    </source>
</evidence>
<feature type="compositionally biased region" description="Basic and acidic residues" evidence="5">
    <location>
        <begin position="27"/>
        <end position="52"/>
    </location>
</feature>
<feature type="transmembrane region" description="Helical" evidence="6">
    <location>
        <begin position="108"/>
        <end position="128"/>
    </location>
</feature>
<name>A0ABV1F095_9BACI</name>
<dbReference type="InterPro" id="IPR001478">
    <property type="entry name" value="PDZ"/>
</dbReference>
<feature type="domain" description="PDZ" evidence="7">
    <location>
        <begin position="385"/>
        <end position="480"/>
    </location>
</feature>
<feature type="region of interest" description="Disordered" evidence="5">
    <location>
        <begin position="1"/>
        <end position="59"/>
    </location>
</feature>
<proteinExistence type="inferred from homology"/>
<keyword evidence="3" id="KW-0378">Hydrolase</keyword>
<evidence type="ECO:0000256" key="4">
    <source>
        <dbReference type="ARBA" id="ARBA00022825"/>
    </source>
</evidence>
<dbReference type="EMBL" id="JBBMFN010000019">
    <property type="protein sequence ID" value="MEQ2465983.1"/>
    <property type="molecule type" value="Genomic_DNA"/>
</dbReference>
<sequence>MSDYEKRNEWEKELPEDNQLNLNTDDSSEKKQEQANEEDPKLKEETDMRQESEQPILYSNIDEHIRLDKEEMEEVKATEQAIASSTEEGRTERAQFNSKKGNSKAKGFFSLLAAGIVGSALTFFTIPYTDLYNDSYDKLEKQVSELSTKVESKQTGAITANTTANTTTSDGTVAIADMVEASSKAIVGIENLQQQQSNPFSEESSDVESGSGSGIIFKKDDQYAYIVTNNHVIEGANSLEISLYSGEKTDAKLIGADALTDLAVVRIDAKYATDVINFGDSSTLRPGDQVWAIGNPLGLELSRTVTQGIVSAVERSITVNTSAGDWEFNVIQTDAAINPGNSGGALINSSGEVIGINSLKIADSGVEGLGFAIPSNDLIPIVNEIIEKGKVERPYLGVGLASLEEVPRMYLQDLPNEVSEGVMITNIDSNSAAAEAGLKVQDVIVSIDGKKITNSTDLRKYLYTEVKVGDKVELEFYRDGKSQKVELTLTSNNTTS</sequence>
<keyword evidence="4" id="KW-0720">Serine protease</keyword>
<dbReference type="PROSITE" id="PS50106">
    <property type="entry name" value="PDZ"/>
    <property type="match status" value="1"/>
</dbReference>
<keyword evidence="6" id="KW-0472">Membrane</keyword>
<dbReference type="InterPro" id="IPR001940">
    <property type="entry name" value="Peptidase_S1C"/>
</dbReference>
<feature type="compositionally biased region" description="Basic and acidic residues" evidence="5">
    <location>
        <begin position="1"/>
        <end position="15"/>
    </location>
</feature>
<dbReference type="Pfam" id="PF13180">
    <property type="entry name" value="PDZ_2"/>
    <property type="match status" value="1"/>
</dbReference>
<dbReference type="Proteomes" id="UP001465426">
    <property type="component" value="Unassembled WGS sequence"/>
</dbReference>